<sequence>MLTLFDVQLSFPETIEGIDEAAVQLQLSCDQRRMFQRFLGFETFRCEPTSSLAPFLHDAARLILQRNEALASRLTHVVHCHTLPATSLVGSEMQSVLQPFSSRGLEVFSATMNHCATGLTALNILGELLDEGEIALVLIGERAFHRVVRVIENATIMGEAACAILVGHGAGPYGVVDSNVYHDGRFALITGRPDEASDGEFSKRYLEFACEGIHRALSRFGVGLGELRCVMPHNVNVPSWLQIAQHIGLDQNRISLSTISRYGHCFGADPFINLMQARRDGTIGPSDLVLLFSVGLGATASAALVKVN</sequence>
<evidence type="ECO:0000256" key="2">
    <source>
        <dbReference type="ARBA" id="ARBA00023315"/>
    </source>
</evidence>
<dbReference type="InterPro" id="IPR016039">
    <property type="entry name" value="Thiolase-like"/>
</dbReference>
<dbReference type="SUPFAM" id="SSF53901">
    <property type="entry name" value="Thiolase-like"/>
    <property type="match status" value="1"/>
</dbReference>
<evidence type="ECO:0000313" key="5">
    <source>
        <dbReference type="Proteomes" id="UP000199542"/>
    </source>
</evidence>
<protein>
    <submittedName>
        <fullName evidence="4">3-oxoacyl-[acyl-carrier-protein] synthase-3</fullName>
    </submittedName>
</protein>
<dbReference type="Gene3D" id="3.40.47.10">
    <property type="match status" value="2"/>
</dbReference>
<dbReference type="GO" id="GO:0016746">
    <property type="term" value="F:acyltransferase activity"/>
    <property type="evidence" value="ECO:0007669"/>
    <property type="project" value="UniProtKB-KW"/>
</dbReference>
<name>A0A1G4U5C2_9HYPH</name>
<dbReference type="EMBL" id="FMTM01000018">
    <property type="protein sequence ID" value="SCW88846.1"/>
    <property type="molecule type" value="Genomic_DNA"/>
</dbReference>
<feature type="domain" description="Beta-ketoacyl-[acyl-carrier-protein] synthase III C-terminal" evidence="3">
    <location>
        <begin position="219"/>
        <end position="306"/>
    </location>
</feature>
<accession>A0A1G4U5C2</accession>
<dbReference type="GO" id="GO:0044550">
    <property type="term" value="P:secondary metabolite biosynthetic process"/>
    <property type="evidence" value="ECO:0007669"/>
    <property type="project" value="TreeGrafter"/>
</dbReference>
<dbReference type="PANTHER" id="PTHR34069">
    <property type="entry name" value="3-OXOACYL-[ACYL-CARRIER-PROTEIN] SYNTHASE 3"/>
    <property type="match status" value="1"/>
</dbReference>
<dbReference type="Proteomes" id="UP000199542">
    <property type="component" value="Unassembled WGS sequence"/>
</dbReference>
<dbReference type="PANTHER" id="PTHR34069:SF2">
    <property type="entry name" value="BETA-KETOACYL-[ACYL-CARRIER-PROTEIN] SYNTHASE III"/>
    <property type="match status" value="1"/>
</dbReference>
<evidence type="ECO:0000256" key="1">
    <source>
        <dbReference type="ARBA" id="ARBA00022679"/>
    </source>
</evidence>
<dbReference type="AlphaFoldDB" id="A0A1G4U5C2"/>
<keyword evidence="1" id="KW-0808">Transferase</keyword>
<reference evidence="4 5" key="1">
    <citation type="submission" date="2016-10" db="EMBL/GenBank/DDBJ databases">
        <authorList>
            <person name="de Groot N.N."/>
        </authorList>
    </citation>
    <scope>NUCLEOTIDE SEQUENCE [LARGE SCALE GENOMIC DNA]</scope>
    <source>
        <strain evidence="4 5">CGMCC 1.3401</strain>
    </source>
</reference>
<gene>
    <name evidence="4" type="ORF">SAMN02927900_06147</name>
</gene>
<keyword evidence="2" id="KW-0012">Acyltransferase</keyword>
<organism evidence="4 5">
    <name type="scientific">Rhizobium mongolense subsp. loessense</name>
    <dbReference type="NCBI Taxonomy" id="158890"/>
    <lineage>
        <taxon>Bacteria</taxon>
        <taxon>Pseudomonadati</taxon>
        <taxon>Pseudomonadota</taxon>
        <taxon>Alphaproteobacteria</taxon>
        <taxon>Hyphomicrobiales</taxon>
        <taxon>Rhizobiaceae</taxon>
        <taxon>Rhizobium/Agrobacterium group</taxon>
        <taxon>Rhizobium</taxon>
    </lineage>
</organism>
<evidence type="ECO:0000313" key="4">
    <source>
        <dbReference type="EMBL" id="SCW88846.1"/>
    </source>
</evidence>
<dbReference type="InterPro" id="IPR013747">
    <property type="entry name" value="ACP_syn_III_C"/>
</dbReference>
<dbReference type="Pfam" id="PF08541">
    <property type="entry name" value="ACP_syn_III_C"/>
    <property type="match status" value="1"/>
</dbReference>
<proteinExistence type="predicted"/>
<dbReference type="RefSeq" id="WP_092588510.1">
    <property type="nucleotide sequence ID" value="NZ_FMTM01000018.1"/>
</dbReference>
<evidence type="ECO:0000259" key="3">
    <source>
        <dbReference type="Pfam" id="PF08541"/>
    </source>
</evidence>